<evidence type="ECO:0000256" key="3">
    <source>
        <dbReference type="SAM" id="SignalP"/>
    </source>
</evidence>
<evidence type="ECO:0000256" key="2">
    <source>
        <dbReference type="ARBA" id="ARBA00022801"/>
    </source>
</evidence>
<dbReference type="InterPro" id="IPR037524">
    <property type="entry name" value="PA14/GLEYA"/>
</dbReference>
<dbReference type="SUPFAM" id="SSF51445">
    <property type="entry name" value="(Trans)glycosidases"/>
    <property type="match status" value="1"/>
</dbReference>
<dbReference type="InterPro" id="IPR013783">
    <property type="entry name" value="Ig-like_fold"/>
</dbReference>
<dbReference type="InterPro" id="IPR018905">
    <property type="entry name" value="A-galactase_NEW3"/>
</dbReference>
<evidence type="ECO:0000313" key="6">
    <source>
        <dbReference type="Proteomes" id="UP001499884"/>
    </source>
</evidence>
<dbReference type="EMBL" id="BAABEP010000038">
    <property type="protein sequence ID" value="GAA3744479.1"/>
    <property type="molecule type" value="Genomic_DNA"/>
</dbReference>
<dbReference type="PANTHER" id="PTHR42715">
    <property type="entry name" value="BETA-GLUCOSIDASE"/>
    <property type="match status" value="1"/>
</dbReference>
<name>A0ABP7FU56_9ACTN</name>
<sequence>MRRRRPHVAAVASGALLAAVLAVPAGGASAADARTAPHSPAACPWVGSHAPVEHRVSQVLSRMTLAEEIAMVHGTAGSAYTGYVPGDARLCVPALKMQDGPVGVRMDDTTQLPGATGVAASFDPALARAYGSVVGAEDKAKGVDVDLGPTVNIVRDPRWGRAFESYSEDPYLTGQIGSADIEGIQSQGVMAQVKHWAVYNQETNRNTAADNAVIDDRTVHEVYTAAFGTIVEQAKPSSAMCSYSSVNGTFACENAYLNTILKDEFGFDGFITSDWGGTHSTVASANAGMDMQMPDDSYFGAALTKAVRDGQVKRARVDDMVARIMREEFRFGLFDHPSPDTPDAPASTPAHRAVARRAAEDGSVLLKNSGGLLPLGSKTRSIAVIGDGAGENTMTAGGGSAAVTGTGTVTPYEGIKARAGSGTTVTYAQGNIGAGGRLPLVDSSYLTPASGTGQGLTGAYYANKTLSGSPAATRTDARVDFDWNGAAPAPGVPGTDFSARWTGTLTPPSTGTYTFGLTSDDGSRLLIGGKQVIDNWRDQATHTETGTVSLTAGEPVPVEVDYYQGTGGDEVHLGWETPGSDLAAQAADLAARSDVAVVYANDFESEGSDLSSIDLPGDQNALIEAVAKANPHTVVVLNTGSAVTMPWLDRVKGVIEAWYPGQEAGNAIAALLYGDVDPSGRLPVTFPASLGQVPASTPAQWPGTGGTVRYSEGLDVGYKYYDASGETPLFPFGYGLSYTSYRFSHLRLDTGTLRENGTVRVTADVTDTGDRAGSEVAQLYLTDPKAAGEPENQLRGFAKVALGPHQTKRVAFEVTARDASYWNSDAQAWTLAPGSYRVRVGDSSRSLPLSGGFQVRTTTGPRYTEVSAPALASGGATLSVRTTFTNGSTRPVRGAATKLTVPAGWSAVPRGTTAHPLVPPGKSVSTTWSVRVPAGAAGGAARLTGATRYPGGPRTSPGDGTATVQVAHPDLASAATEVGVSDDADPAHGGFGGAGYSYSAQALSDAGIVPGGQVRTADATFTWPDVAAGTPDEVPAAGQAVEAHGAGTRLSLLGAGTNGTQSGQATVTYTDGTTSTGTVTLADWYANQAAEGCALVATTAHWNNPAGDTLPHDHRVSLYASSVPLTAGKQVAYVTLPGNPALHVFATAIG</sequence>
<dbReference type="Gene3D" id="3.40.50.1700">
    <property type="entry name" value="Glycoside hydrolase family 3 C-terminal domain"/>
    <property type="match status" value="1"/>
</dbReference>
<organism evidence="5 6">
    <name type="scientific">Streptomyces tremellae</name>
    <dbReference type="NCBI Taxonomy" id="1124239"/>
    <lineage>
        <taxon>Bacteria</taxon>
        <taxon>Bacillati</taxon>
        <taxon>Actinomycetota</taxon>
        <taxon>Actinomycetes</taxon>
        <taxon>Kitasatosporales</taxon>
        <taxon>Streptomycetaceae</taxon>
        <taxon>Streptomyces</taxon>
    </lineage>
</organism>
<dbReference type="Pfam" id="PF14310">
    <property type="entry name" value="Fn3-like"/>
    <property type="match status" value="1"/>
</dbReference>
<dbReference type="SUPFAM" id="SSF52279">
    <property type="entry name" value="Beta-D-glucan exohydrolase, C-terminal domain"/>
    <property type="match status" value="1"/>
</dbReference>
<dbReference type="SMART" id="SM00758">
    <property type="entry name" value="PA14"/>
    <property type="match status" value="1"/>
</dbReference>
<reference evidence="6" key="1">
    <citation type="journal article" date="2019" name="Int. J. Syst. Evol. Microbiol.">
        <title>The Global Catalogue of Microorganisms (GCM) 10K type strain sequencing project: providing services to taxonomists for standard genome sequencing and annotation.</title>
        <authorList>
            <consortium name="The Broad Institute Genomics Platform"/>
            <consortium name="The Broad Institute Genome Sequencing Center for Infectious Disease"/>
            <person name="Wu L."/>
            <person name="Ma J."/>
        </authorList>
    </citation>
    <scope>NUCLEOTIDE SEQUENCE [LARGE SCALE GENOMIC DNA]</scope>
    <source>
        <strain evidence="6">JCM 30846</strain>
    </source>
</reference>
<dbReference type="InterPro" id="IPR036962">
    <property type="entry name" value="Glyco_hydro_3_N_sf"/>
</dbReference>
<keyword evidence="6" id="KW-1185">Reference proteome</keyword>
<comment type="similarity">
    <text evidence="1">Belongs to the glycosyl hydrolase 3 family.</text>
</comment>
<dbReference type="RefSeq" id="WP_345650801.1">
    <property type="nucleotide sequence ID" value="NZ_BAABEP010000038.1"/>
</dbReference>
<evidence type="ECO:0000313" key="5">
    <source>
        <dbReference type="EMBL" id="GAA3744479.1"/>
    </source>
</evidence>
<dbReference type="InterPro" id="IPR011658">
    <property type="entry name" value="PA14_dom"/>
</dbReference>
<dbReference type="InterPro" id="IPR036881">
    <property type="entry name" value="Glyco_hydro_3_C_sf"/>
</dbReference>
<dbReference type="Pfam" id="PF07691">
    <property type="entry name" value="PA14"/>
    <property type="match status" value="1"/>
</dbReference>
<gene>
    <name evidence="5" type="ORF">GCM10023082_46480</name>
</gene>
<dbReference type="Pfam" id="PF00933">
    <property type="entry name" value="Glyco_hydro_3"/>
    <property type="match status" value="1"/>
</dbReference>
<accession>A0ABP7FU56</accession>
<keyword evidence="3" id="KW-0732">Signal</keyword>
<dbReference type="Gene3D" id="2.60.120.260">
    <property type="entry name" value="Galactose-binding domain-like"/>
    <property type="match status" value="1"/>
</dbReference>
<dbReference type="Pfam" id="PF10633">
    <property type="entry name" value="NPCBM_assoc"/>
    <property type="match status" value="1"/>
</dbReference>
<feature type="chain" id="PRO_5046965287" description="PA14 domain-containing protein" evidence="3">
    <location>
        <begin position="31"/>
        <end position="1150"/>
    </location>
</feature>
<dbReference type="Pfam" id="PF01915">
    <property type="entry name" value="Glyco_hydro_3_C"/>
    <property type="match status" value="1"/>
</dbReference>
<feature type="domain" description="PA14" evidence="4">
    <location>
        <begin position="451"/>
        <end position="591"/>
    </location>
</feature>
<comment type="caution">
    <text evidence="5">The sequence shown here is derived from an EMBL/GenBank/DDBJ whole genome shotgun (WGS) entry which is preliminary data.</text>
</comment>
<dbReference type="SMART" id="SM01217">
    <property type="entry name" value="Fn3_like"/>
    <property type="match status" value="1"/>
</dbReference>
<proteinExistence type="inferred from homology"/>
<dbReference type="PANTHER" id="PTHR42715:SF10">
    <property type="entry name" value="BETA-GLUCOSIDASE"/>
    <property type="match status" value="1"/>
</dbReference>
<dbReference type="InterPro" id="IPR050288">
    <property type="entry name" value="Cellulose_deg_GH3"/>
</dbReference>
<dbReference type="InterPro" id="IPR017853">
    <property type="entry name" value="GH"/>
</dbReference>
<keyword evidence="2" id="KW-0378">Hydrolase</keyword>
<dbReference type="InterPro" id="IPR002772">
    <property type="entry name" value="Glyco_hydro_3_C"/>
</dbReference>
<dbReference type="Gene3D" id="3.20.20.300">
    <property type="entry name" value="Glycoside hydrolase, family 3, N-terminal domain"/>
    <property type="match status" value="1"/>
</dbReference>
<dbReference type="PROSITE" id="PS51820">
    <property type="entry name" value="PA14"/>
    <property type="match status" value="1"/>
</dbReference>
<dbReference type="Proteomes" id="UP001499884">
    <property type="component" value="Unassembled WGS sequence"/>
</dbReference>
<dbReference type="Gene3D" id="2.60.40.10">
    <property type="entry name" value="Immunoglobulins"/>
    <property type="match status" value="1"/>
</dbReference>
<dbReference type="InterPro" id="IPR001764">
    <property type="entry name" value="Glyco_hydro_3_N"/>
</dbReference>
<evidence type="ECO:0000259" key="4">
    <source>
        <dbReference type="PROSITE" id="PS51820"/>
    </source>
</evidence>
<dbReference type="PRINTS" id="PR00133">
    <property type="entry name" value="GLHYDRLASE3"/>
</dbReference>
<feature type="signal peptide" evidence="3">
    <location>
        <begin position="1"/>
        <end position="30"/>
    </location>
</feature>
<evidence type="ECO:0000256" key="1">
    <source>
        <dbReference type="ARBA" id="ARBA00005336"/>
    </source>
</evidence>
<dbReference type="InterPro" id="IPR026891">
    <property type="entry name" value="Fn3-like"/>
</dbReference>
<protein>
    <recommendedName>
        <fullName evidence="4">PA14 domain-containing protein</fullName>
    </recommendedName>
</protein>